<dbReference type="AlphaFoldDB" id="A0A6I3QVU4"/>
<protein>
    <recommendedName>
        <fullName evidence="3">Signal peptidase I</fullName>
        <ecNumber evidence="3">3.4.21.89</ecNumber>
    </recommendedName>
</protein>
<dbReference type="EMBL" id="WMZR01000009">
    <property type="protein sequence ID" value="MTS51511.1"/>
    <property type="molecule type" value="Genomic_DNA"/>
</dbReference>
<dbReference type="InterPro" id="IPR036286">
    <property type="entry name" value="LexA/Signal_pep-like_sf"/>
</dbReference>
<dbReference type="InterPro" id="IPR000223">
    <property type="entry name" value="Pept_S26A_signal_pept_1"/>
</dbReference>
<evidence type="ECO:0000259" key="5">
    <source>
        <dbReference type="Pfam" id="PF10502"/>
    </source>
</evidence>
<feature type="compositionally biased region" description="Basic and acidic residues" evidence="4">
    <location>
        <begin position="7"/>
        <end position="29"/>
    </location>
</feature>
<dbReference type="GO" id="GO:0004252">
    <property type="term" value="F:serine-type endopeptidase activity"/>
    <property type="evidence" value="ECO:0007669"/>
    <property type="project" value="InterPro"/>
</dbReference>
<dbReference type="Gene3D" id="2.10.109.10">
    <property type="entry name" value="Umud Fragment, subunit A"/>
    <property type="match status" value="1"/>
</dbReference>
<comment type="catalytic activity">
    <reaction evidence="3">
        <text>Cleavage of hydrophobic, N-terminal signal or leader sequences from secreted and periplasmic proteins.</text>
        <dbReference type="EC" id="3.4.21.89"/>
    </reaction>
</comment>
<dbReference type="Proteomes" id="UP000449193">
    <property type="component" value="Unassembled WGS sequence"/>
</dbReference>
<evidence type="ECO:0000256" key="2">
    <source>
        <dbReference type="ARBA" id="ARBA00009370"/>
    </source>
</evidence>
<dbReference type="InterPro" id="IPR019533">
    <property type="entry name" value="Peptidase_S26"/>
</dbReference>
<evidence type="ECO:0000313" key="6">
    <source>
        <dbReference type="EMBL" id="MTS51511.1"/>
    </source>
</evidence>
<dbReference type="PANTHER" id="PTHR43390:SF1">
    <property type="entry name" value="CHLOROPLAST PROCESSING PEPTIDASE"/>
    <property type="match status" value="1"/>
</dbReference>
<keyword evidence="3" id="KW-0472">Membrane</keyword>
<feature type="compositionally biased region" description="Basic residues" evidence="4">
    <location>
        <begin position="40"/>
        <end position="49"/>
    </location>
</feature>
<dbReference type="PANTHER" id="PTHR43390">
    <property type="entry name" value="SIGNAL PEPTIDASE I"/>
    <property type="match status" value="1"/>
</dbReference>
<organism evidence="6 7">
    <name type="scientific">Ruthenibacterium lactatiformans</name>
    <dbReference type="NCBI Taxonomy" id="1550024"/>
    <lineage>
        <taxon>Bacteria</taxon>
        <taxon>Bacillati</taxon>
        <taxon>Bacillota</taxon>
        <taxon>Clostridia</taxon>
        <taxon>Eubacteriales</taxon>
        <taxon>Oscillospiraceae</taxon>
        <taxon>Ruthenibacterium</taxon>
    </lineage>
</organism>
<comment type="caution">
    <text evidence="6">The sequence shown here is derived from an EMBL/GenBank/DDBJ whole genome shotgun (WGS) entry which is preliminary data.</text>
</comment>
<keyword evidence="3" id="KW-0812">Transmembrane</keyword>
<feature type="transmembrane region" description="Helical" evidence="3">
    <location>
        <begin position="67"/>
        <end position="90"/>
    </location>
</feature>
<dbReference type="SUPFAM" id="SSF51306">
    <property type="entry name" value="LexA/Signal peptidase"/>
    <property type="match status" value="1"/>
</dbReference>
<comment type="subcellular location">
    <subcellularLocation>
        <location evidence="1">Cell membrane</location>
        <topology evidence="1">Single-pass type II membrane protein</topology>
    </subcellularLocation>
    <subcellularLocation>
        <location evidence="3">Membrane</location>
        <topology evidence="3">Single-pass type II membrane protein</topology>
    </subcellularLocation>
</comment>
<dbReference type="EC" id="3.4.21.89" evidence="3"/>
<gene>
    <name evidence="6" type="primary">lepB</name>
    <name evidence="6" type="ORF">GMD52_08145</name>
</gene>
<feature type="region of interest" description="Disordered" evidence="4">
    <location>
        <begin position="36"/>
        <end position="55"/>
    </location>
</feature>
<keyword evidence="3" id="KW-0645">Protease</keyword>
<reference evidence="6 7" key="1">
    <citation type="journal article" date="2019" name="Nat. Med.">
        <title>A library of human gut bacterial isolates paired with longitudinal multiomics data enables mechanistic microbiome research.</title>
        <authorList>
            <person name="Poyet M."/>
            <person name="Groussin M."/>
            <person name="Gibbons S.M."/>
            <person name="Avila-Pacheco J."/>
            <person name="Jiang X."/>
            <person name="Kearney S.M."/>
            <person name="Perrotta A.R."/>
            <person name="Berdy B."/>
            <person name="Zhao S."/>
            <person name="Lieberman T.D."/>
            <person name="Swanson P.K."/>
            <person name="Smith M."/>
            <person name="Roesemann S."/>
            <person name="Alexander J.E."/>
            <person name="Rich S.A."/>
            <person name="Livny J."/>
            <person name="Vlamakis H."/>
            <person name="Clish C."/>
            <person name="Bullock K."/>
            <person name="Deik A."/>
            <person name="Scott J."/>
            <person name="Pierce K.A."/>
            <person name="Xavier R.J."/>
            <person name="Alm E.J."/>
        </authorList>
    </citation>
    <scope>NUCLEOTIDE SEQUENCE [LARGE SCALE GENOMIC DNA]</scope>
    <source>
        <strain evidence="6 7">BIOML-A7</strain>
    </source>
</reference>
<proteinExistence type="inferred from homology"/>
<comment type="similarity">
    <text evidence="2 3">Belongs to the peptidase S26 family.</text>
</comment>
<dbReference type="CDD" id="cd06530">
    <property type="entry name" value="S26_SPase_I"/>
    <property type="match status" value="1"/>
</dbReference>
<keyword evidence="3 6" id="KW-0378">Hydrolase</keyword>
<evidence type="ECO:0000256" key="4">
    <source>
        <dbReference type="SAM" id="MobiDB-lite"/>
    </source>
</evidence>
<evidence type="ECO:0000256" key="1">
    <source>
        <dbReference type="ARBA" id="ARBA00004401"/>
    </source>
</evidence>
<evidence type="ECO:0000256" key="3">
    <source>
        <dbReference type="RuleBase" id="RU362042"/>
    </source>
</evidence>
<accession>A0A6I3QVU4</accession>
<name>A0A6I3QVU4_9FIRM</name>
<evidence type="ECO:0000313" key="7">
    <source>
        <dbReference type="Proteomes" id="UP000449193"/>
    </source>
</evidence>
<dbReference type="RefSeq" id="WP_155201213.1">
    <property type="nucleotide sequence ID" value="NZ_JBBNKJ010000032.1"/>
</dbReference>
<dbReference type="Pfam" id="PF10502">
    <property type="entry name" value="Peptidase_S26"/>
    <property type="match status" value="1"/>
</dbReference>
<keyword evidence="3" id="KW-1133">Transmembrane helix</keyword>
<dbReference type="GO" id="GO:0006465">
    <property type="term" value="P:signal peptide processing"/>
    <property type="evidence" value="ECO:0007669"/>
    <property type="project" value="InterPro"/>
</dbReference>
<dbReference type="NCBIfam" id="TIGR02227">
    <property type="entry name" value="sigpep_I_bact"/>
    <property type="match status" value="1"/>
</dbReference>
<feature type="region of interest" description="Disordered" evidence="4">
    <location>
        <begin position="1"/>
        <end position="29"/>
    </location>
</feature>
<sequence length="222" mass="24981">MDELLDEERKASLEQTGRDPPHGETRAGIHRHAEYETAGQRHRPGKHAAAKNGQKTSRKRISPLLRFLIKLSVVAVILIVVFTFVLGVHIHHGNRMYPFIMDGDLLITYKLDPYRVGDAVAYRNPQTGEVGISRIVAIGENELEITEIGELLINGYVPSESVFYPTRELEGSEVSFPYKMGTTGYFLLDDQRENGSDSRAFGELTEDDLLGKVVYVLRRRGI</sequence>
<feature type="domain" description="Peptidase S26" evidence="5">
    <location>
        <begin position="69"/>
        <end position="216"/>
    </location>
</feature>
<dbReference type="GO" id="GO:0005886">
    <property type="term" value="C:plasma membrane"/>
    <property type="evidence" value="ECO:0007669"/>
    <property type="project" value="UniProtKB-SubCell"/>
</dbReference>
<dbReference type="GO" id="GO:0009003">
    <property type="term" value="F:signal peptidase activity"/>
    <property type="evidence" value="ECO:0007669"/>
    <property type="project" value="UniProtKB-EC"/>
</dbReference>